<feature type="domain" description="Beta-lactamase-related" evidence="1">
    <location>
        <begin position="27"/>
        <end position="377"/>
    </location>
</feature>
<evidence type="ECO:0000313" key="3">
    <source>
        <dbReference type="Proteomes" id="UP000092695"/>
    </source>
</evidence>
<dbReference type="EMBL" id="CP016268">
    <property type="protein sequence ID" value="ANO50578.1"/>
    <property type="molecule type" value="Genomic_DNA"/>
</dbReference>
<dbReference type="InterPro" id="IPR052907">
    <property type="entry name" value="Beta-lactamase/esterase"/>
</dbReference>
<protein>
    <recommendedName>
        <fullName evidence="1">Beta-lactamase-related domain-containing protein</fullName>
    </recommendedName>
</protein>
<name>A0A193LDM2_9GAMM</name>
<dbReference type="PANTHER" id="PTHR43319:SF3">
    <property type="entry name" value="BETA-LACTAMASE-RELATED DOMAIN-CONTAINING PROTEIN"/>
    <property type="match status" value="1"/>
</dbReference>
<dbReference type="InterPro" id="IPR001466">
    <property type="entry name" value="Beta-lactam-related"/>
</dbReference>
<proteinExistence type="predicted"/>
<dbReference type="Gene3D" id="3.40.710.10">
    <property type="entry name" value="DD-peptidase/beta-lactamase superfamily"/>
    <property type="match status" value="1"/>
</dbReference>
<dbReference type="InterPro" id="IPR012338">
    <property type="entry name" value="Beta-lactam/transpept-like"/>
</dbReference>
<reference evidence="2 3" key="1">
    <citation type="submission" date="2016-06" db="EMBL/GenBank/DDBJ databases">
        <title>Complete genome sequence of a deep-branching marine Gamma Proteobacterium Woeseia oceani type strain XK5.</title>
        <authorList>
            <person name="Mu D."/>
            <person name="Du Z."/>
        </authorList>
    </citation>
    <scope>NUCLEOTIDE SEQUENCE [LARGE SCALE GENOMIC DNA]</scope>
    <source>
        <strain evidence="2 3">XK5</strain>
    </source>
</reference>
<evidence type="ECO:0000259" key="1">
    <source>
        <dbReference type="Pfam" id="PF00144"/>
    </source>
</evidence>
<dbReference type="OrthoDB" id="5705574at2"/>
<dbReference type="Proteomes" id="UP000092695">
    <property type="component" value="Chromosome"/>
</dbReference>
<dbReference type="PANTHER" id="PTHR43319">
    <property type="entry name" value="BETA-LACTAMASE-RELATED"/>
    <property type="match status" value="1"/>
</dbReference>
<dbReference type="STRING" id="1548547.BA177_04530"/>
<dbReference type="AlphaFoldDB" id="A0A193LDM2"/>
<accession>A0A193LDM2</accession>
<dbReference type="RefSeq" id="WP_068613459.1">
    <property type="nucleotide sequence ID" value="NZ_CP016268.1"/>
</dbReference>
<gene>
    <name evidence="2" type="ORF">BA177_04530</name>
</gene>
<evidence type="ECO:0000313" key="2">
    <source>
        <dbReference type="EMBL" id="ANO50578.1"/>
    </source>
</evidence>
<dbReference type="SUPFAM" id="SSF56601">
    <property type="entry name" value="beta-lactamase/transpeptidase-like"/>
    <property type="match status" value="1"/>
</dbReference>
<keyword evidence="3" id="KW-1185">Reference proteome</keyword>
<organism evidence="2 3">
    <name type="scientific">Woeseia oceani</name>
    <dbReference type="NCBI Taxonomy" id="1548547"/>
    <lineage>
        <taxon>Bacteria</taxon>
        <taxon>Pseudomonadati</taxon>
        <taxon>Pseudomonadota</taxon>
        <taxon>Gammaproteobacteria</taxon>
        <taxon>Woeseiales</taxon>
        <taxon>Woeseiaceae</taxon>
        <taxon>Woeseia</taxon>
    </lineage>
</organism>
<dbReference type="Pfam" id="PF00144">
    <property type="entry name" value="Beta-lactamase"/>
    <property type="match status" value="1"/>
</dbReference>
<dbReference type="KEGG" id="woc:BA177_04530"/>
<sequence length="399" mass="42937">MNSQTLKGGTVSGYCKPDFSDVQAAFTRNFTERGEAGASLCVILRGEPVIDLWGGSANSAASIDWQENTITRVFSCTKGAVALCVHMLADAGALDLYAPVSKYWPEFQKDCTTTIPVWMLLNHQAGLPALRKTLTADEVCDSRELAAQLAQEPLFWEPGTTHGYHALSFGALLNELIFRITGLSVRQFFQREIAEPLDLDFWIGLPPEEEPRVAPTMLPNTTAPPASVNPVAAHVRNNLGAFLLNLNDSTSRAAEMPAGGGITNARSLARLYAPLSLDGSFAGKRLLSADALARMAYATSASGKDQTLGIATCFTLGFAKSWGLGRVPAGTGYAIGERAFGHPGMGGSIAFADPAEEFSFAYTMNQMNGSPSLDDRAQTLIDEMYKALGYQTRDDGFWR</sequence>